<organism evidence="2 3">
    <name type="scientific">Betta splendens</name>
    <name type="common">Siamese fighting fish</name>
    <dbReference type="NCBI Taxonomy" id="158456"/>
    <lineage>
        <taxon>Eukaryota</taxon>
        <taxon>Metazoa</taxon>
        <taxon>Chordata</taxon>
        <taxon>Craniata</taxon>
        <taxon>Vertebrata</taxon>
        <taxon>Euteleostomi</taxon>
        <taxon>Actinopterygii</taxon>
        <taxon>Neopterygii</taxon>
        <taxon>Teleostei</taxon>
        <taxon>Neoteleostei</taxon>
        <taxon>Acanthomorphata</taxon>
        <taxon>Anabantaria</taxon>
        <taxon>Anabantiformes</taxon>
        <taxon>Anabantoidei</taxon>
        <taxon>Osphronemidae</taxon>
        <taxon>Betta</taxon>
    </lineage>
</organism>
<dbReference type="GO" id="GO:0043130">
    <property type="term" value="F:ubiquitin binding"/>
    <property type="evidence" value="ECO:0007669"/>
    <property type="project" value="TreeGrafter"/>
</dbReference>
<evidence type="ECO:0000259" key="1">
    <source>
        <dbReference type="PROSITE" id="PS51322"/>
    </source>
</evidence>
<evidence type="ECO:0000313" key="2">
    <source>
        <dbReference type="Proteomes" id="UP000515150"/>
    </source>
</evidence>
<feature type="domain" description="UEV" evidence="1">
    <location>
        <begin position="2"/>
        <end position="144"/>
    </location>
</feature>
<gene>
    <name evidence="3" type="primary">zgc:123278</name>
</gene>
<dbReference type="GeneID" id="114857374"/>
<evidence type="ECO:0000313" key="3">
    <source>
        <dbReference type="RefSeq" id="XP_029009610.1"/>
    </source>
</evidence>
<keyword evidence="2" id="KW-1185">Reference proteome</keyword>
<sequence>MPYSEGAIRKMLPKTYLRKHVAHEIFVTITHFKNLVPMMDKYVYNDGSTKLLMSLSGTIPVTFTDKSYNIPICVWVEDSYPQTAPICYVTPTREMMLVPGKYVSSSGEVVLPYLEEWNGDCDLVRLLQVMLGVFGEFPPVCKRPFPDPEQAPCWLQFYRQEEALLNTDGNLYFSLFGEDGQYSWQENESNC</sequence>
<protein>
    <submittedName>
        <fullName evidence="3">Tumor susceptibility gene 101 protein</fullName>
    </submittedName>
</protein>
<dbReference type="PANTHER" id="PTHR23306">
    <property type="entry name" value="TUMOR SUSCEPTIBILITY GENE 101 PROTEIN-RELATED"/>
    <property type="match status" value="1"/>
</dbReference>
<dbReference type="Pfam" id="PF05743">
    <property type="entry name" value="UEV"/>
    <property type="match status" value="1"/>
</dbReference>
<dbReference type="PROSITE" id="PS51322">
    <property type="entry name" value="UEV"/>
    <property type="match status" value="1"/>
</dbReference>
<dbReference type="SUPFAM" id="SSF54495">
    <property type="entry name" value="UBC-like"/>
    <property type="match status" value="1"/>
</dbReference>
<dbReference type="Proteomes" id="UP000515150">
    <property type="component" value="Chromosome 6"/>
</dbReference>
<name>A0A6P7MTS1_BETSP</name>
<dbReference type="InterPro" id="IPR016135">
    <property type="entry name" value="UBQ-conjugating_enzyme/RWD"/>
</dbReference>
<dbReference type="Gene3D" id="3.10.110.10">
    <property type="entry name" value="Ubiquitin Conjugating Enzyme"/>
    <property type="match status" value="1"/>
</dbReference>
<proteinExistence type="predicted"/>
<dbReference type="GO" id="GO:0000813">
    <property type="term" value="C:ESCRT I complex"/>
    <property type="evidence" value="ECO:0007669"/>
    <property type="project" value="TreeGrafter"/>
</dbReference>
<dbReference type="InterPro" id="IPR008883">
    <property type="entry name" value="UEV_N"/>
</dbReference>
<dbReference type="InterPro" id="IPR052070">
    <property type="entry name" value="ESCRT-I_UEV_domain"/>
</dbReference>
<accession>A0A6P7MTS1</accession>
<dbReference type="OrthoDB" id="306304at2759"/>
<dbReference type="GO" id="GO:0015031">
    <property type="term" value="P:protein transport"/>
    <property type="evidence" value="ECO:0007669"/>
    <property type="project" value="InterPro"/>
</dbReference>
<dbReference type="InParanoid" id="A0A6P7MTS1"/>
<dbReference type="RefSeq" id="XP_029009610.1">
    <property type="nucleotide sequence ID" value="XM_029153777.3"/>
</dbReference>
<dbReference type="GO" id="GO:0008333">
    <property type="term" value="P:endosome to lysosome transport"/>
    <property type="evidence" value="ECO:0007669"/>
    <property type="project" value="TreeGrafter"/>
</dbReference>
<dbReference type="PANTHER" id="PTHR23306:SF25">
    <property type="entry name" value="TUMOR SUSCEPTIBILITY GENE 101 PROTEIN"/>
    <property type="match status" value="1"/>
</dbReference>
<dbReference type="CDD" id="cd11685">
    <property type="entry name" value="UEV_TSG101-like"/>
    <property type="match status" value="1"/>
</dbReference>
<reference evidence="3" key="1">
    <citation type="submission" date="2025-08" db="UniProtKB">
        <authorList>
            <consortium name="RefSeq"/>
        </authorList>
    </citation>
    <scope>IDENTIFICATION</scope>
</reference>
<dbReference type="AlphaFoldDB" id="A0A6P7MTS1"/>
<dbReference type="KEGG" id="bspl:114857374"/>